<accession>A0A834HAL5</accession>
<keyword evidence="2" id="KW-1185">Reference proteome</keyword>
<protein>
    <submittedName>
        <fullName evidence="1">Uncharacterized protein</fullName>
    </submittedName>
</protein>
<comment type="caution">
    <text evidence="1">The sequence shown here is derived from an EMBL/GenBank/DDBJ whole genome shotgun (WGS) entry which is preliminary data.</text>
</comment>
<proteinExistence type="predicted"/>
<evidence type="ECO:0000313" key="1">
    <source>
        <dbReference type="EMBL" id="KAF7144640.1"/>
    </source>
</evidence>
<dbReference type="EMBL" id="WJXA01000004">
    <property type="protein sequence ID" value="KAF7144640.1"/>
    <property type="molecule type" value="Genomic_DNA"/>
</dbReference>
<gene>
    <name evidence="1" type="ORF">RHSIM_Rhsim04G0105400</name>
</gene>
<reference evidence="1" key="1">
    <citation type="submission" date="2019-11" db="EMBL/GenBank/DDBJ databases">
        <authorList>
            <person name="Liu Y."/>
            <person name="Hou J."/>
            <person name="Li T.-Q."/>
            <person name="Guan C.-H."/>
            <person name="Wu X."/>
            <person name="Wu H.-Z."/>
            <person name="Ling F."/>
            <person name="Zhang R."/>
            <person name="Shi X.-G."/>
            <person name="Ren J.-P."/>
            <person name="Chen E.-F."/>
            <person name="Sun J.-M."/>
        </authorList>
    </citation>
    <scope>NUCLEOTIDE SEQUENCE</scope>
    <source>
        <strain evidence="1">Adult_tree_wgs_1</strain>
        <tissue evidence="1">Leaves</tissue>
    </source>
</reference>
<evidence type="ECO:0000313" key="2">
    <source>
        <dbReference type="Proteomes" id="UP000626092"/>
    </source>
</evidence>
<name>A0A834HAL5_RHOSS</name>
<dbReference type="AlphaFoldDB" id="A0A834HAL5"/>
<organism evidence="1 2">
    <name type="scientific">Rhododendron simsii</name>
    <name type="common">Sims's rhododendron</name>
    <dbReference type="NCBI Taxonomy" id="118357"/>
    <lineage>
        <taxon>Eukaryota</taxon>
        <taxon>Viridiplantae</taxon>
        <taxon>Streptophyta</taxon>
        <taxon>Embryophyta</taxon>
        <taxon>Tracheophyta</taxon>
        <taxon>Spermatophyta</taxon>
        <taxon>Magnoliopsida</taxon>
        <taxon>eudicotyledons</taxon>
        <taxon>Gunneridae</taxon>
        <taxon>Pentapetalae</taxon>
        <taxon>asterids</taxon>
        <taxon>Ericales</taxon>
        <taxon>Ericaceae</taxon>
        <taxon>Ericoideae</taxon>
        <taxon>Rhodoreae</taxon>
        <taxon>Rhododendron</taxon>
    </lineage>
</organism>
<sequence>MARGCRGNVSNGIAVQVGSCGRGGKWWRRSGQKLNRAKEIGLCIRNGGNVLDHISHEEVVDYNDPCGGVGDLTEELRHRVAKLYGSLNGRLQMRREFGGGIWVRRRGEERRGGEFVEVDTGILEVGLGIETELDLAEVGGGGGVVDGNVVGGGDEAGVESRNRAKDIGLCIRNGGNVLNHISHVEVMDYNDPCGGVGDLTQERRHGVAKLCEGNLEEEFGSAGGERKGGVGNSVEVDMGVLEVGLGVETEFGLAEVGGSGGLADGDVVGGGDEAGELEELVEMAMQAGEWHYYDFHLSIFGAGDLRRNRAKDIGLCIRNGGNVLNHISHVEVVDYDDPGGGVGDLTEEIRHGVAKLYESLKGRQQVGLGIETELDLAEVGGGGGVVDGDVVGGDEAGELEELVEMALHT</sequence>
<dbReference type="Proteomes" id="UP000626092">
    <property type="component" value="Unassembled WGS sequence"/>
</dbReference>